<dbReference type="Proteomes" id="UP000218160">
    <property type="component" value="Chromosome 1"/>
</dbReference>
<organism evidence="1 2">
    <name type="scientific">Candidatus Enterovibrio altilux</name>
    <dbReference type="NCBI Taxonomy" id="1927128"/>
    <lineage>
        <taxon>Bacteria</taxon>
        <taxon>Pseudomonadati</taxon>
        <taxon>Pseudomonadota</taxon>
        <taxon>Gammaproteobacteria</taxon>
        <taxon>Vibrionales</taxon>
        <taxon>Vibrionaceae</taxon>
        <taxon>Enterovibrio</taxon>
    </lineage>
</organism>
<sequence>MHDIIIAELSVLNLTGGEVLPNLLKETSRKVNKISGDGVYDTRQSYEIIRIKRAVSLIPLRTKAIFGA</sequence>
<name>A0A291B8R6_9GAMM</name>
<dbReference type="KEGG" id="elux:BTN50_0891"/>
<evidence type="ECO:0000313" key="2">
    <source>
        <dbReference type="Proteomes" id="UP000218160"/>
    </source>
</evidence>
<accession>A0A291B8R6</accession>
<protein>
    <submittedName>
        <fullName evidence="1">Transposase</fullName>
    </submittedName>
</protein>
<evidence type="ECO:0000313" key="1">
    <source>
        <dbReference type="EMBL" id="ATF09398.1"/>
    </source>
</evidence>
<dbReference type="RefSeq" id="WP_096619082.1">
    <property type="nucleotide sequence ID" value="NZ_CP020660.1"/>
</dbReference>
<proteinExistence type="predicted"/>
<dbReference type="EMBL" id="CP020660">
    <property type="protein sequence ID" value="ATF09398.1"/>
    <property type="molecule type" value="Genomic_DNA"/>
</dbReference>
<dbReference type="OrthoDB" id="6382212at2"/>
<dbReference type="AlphaFoldDB" id="A0A291B8R6"/>
<gene>
    <name evidence="1" type="ORF">BTN50_0891</name>
</gene>
<keyword evidence="2" id="KW-1185">Reference proteome</keyword>
<reference evidence="2" key="1">
    <citation type="submission" date="2017-04" db="EMBL/GenBank/DDBJ databases">
        <title>Genome evolution of the luminous symbionts of deep sea anglerfish.</title>
        <authorList>
            <person name="Hendry T.A."/>
        </authorList>
    </citation>
    <scope>NUCLEOTIDE SEQUENCE [LARGE SCALE GENOMIC DNA]</scope>
</reference>